<dbReference type="Proteomes" id="UP000654670">
    <property type="component" value="Unassembled WGS sequence"/>
</dbReference>
<dbReference type="Gene3D" id="3.20.20.150">
    <property type="entry name" value="Divalent-metal-dependent TIM barrel enzymes"/>
    <property type="match status" value="1"/>
</dbReference>
<gene>
    <name evidence="1" type="ORF">GCM10007968_32320</name>
</gene>
<protein>
    <recommendedName>
        <fullName evidence="3">Sugar phosphate isomerase/epimerase</fullName>
    </recommendedName>
</protein>
<organism evidence="1 2">
    <name type="scientific">Sporolactobacillus putidus</name>
    <dbReference type="NCBI Taxonomy" id="492735"/>
    <lineage>
        <taxon>Bacteria</taxon>
        <taxon>Bacillati</taxon>
        <taxon>Bacillota</taxon>
        <taxon>Bacilli</taxon>
        <taxon>Bacillales</taxon>
        <taxon>Sporolactobacillaceae</taxon>
        <taxon>Sporolactobacillus</taxon>
    </lineage>
</organism>
<comment type="caution">
    <text evidence="1">The sequence shown here is derived from an EMBL/GenBank/DDBJ whole genome shotgun (WGS) entry which is preliminary data.</text>
</comment>
<dbReference type="AlphaFoldDB" id="A0A917S9M0"/>
<sequence>MRDLYINTLVYKKLLDTGMKKQSELFADVKRLGASGIECRREYFLENDKLEDLQRCGEQAAQTGLNVFYSVPEKLFVNGGVSPELEKYFREGRTIGARNIKLNIGEPKGIDKVGAREIACLVDSYQIELTIENDQTLENGRLNFVSDTLRLLNEVCIPVGYTFDLGNWLWLHEDPQAAAKKVGALSTVFHLKNVSSSGGLHTVPLDDGEIDWRRAIRACPEDIPLVMEYPIDGGEAIGREFNKVINALTIAREGAKS</sequence>
<name>A0A917S9M0_9BACL</name>
<reference evidence="1" key="2">
    <citation type="submission" date="2020-09" db="EMBL/GenBank/DDBJ databases">
        <authorList>
            <person name="Sun Q."/>
            <person name="Ohkuma M."/>
        </authorList>
    </citation>
    <scope>NUCLEOTIDE SEQUENCE</scope>
    <source>
        <strain evidence="1">JCM 15325</strain>
    </source>
</reference>
<dbReference type="SUPFAM" id="SSF51658">
    <property type="entry name" value="Xylose isomerase-like"/>
    <property type="match status" value="1"/>
</dbReference>
<reference evidence="1" key="1">
    <citation type="journal article" date="2014" name="Int. J. Syst. Evol. Microbiol.">
        <title>Complete genome sequence of Corynebacterium casei LMG S-19264T (=DSM 44701T), isolated from a smear-ripened cheese.</title>
        <authorList>
            <consortium name="US DOE Joint Genome Institute (JGI-PGF)"/>
            <person name="Walter F."/>
            <person name="Albersmeier A."/>
            <person name="Kalinowski J."/>
            <person name="Ruckert C."/>
        </authorList>
    </citation>
    <scope>NUCLEOTIDE SEQUENCE</scope>
    <source>
        <strain evidence="1">JCM 15325</strain>
    </source>
</reference>
<evidence type="ECO:0000313" key="1">
    <source>
        <dbReference type="EMBL" id="GGL65858.1"/>
    </source>
</evidence>
<dbReference type="RefSeq" id="WP_188805298.1">
    <property type="nucleotide sequence ID" value="NZ_BMOK01000026.1"/>
</dbReference>
<dbReference type="EMBL" id="BMOK01000026">
    <property type="protein sequence ID" value="GGL65858.1"/>
    <property type="molecule type" value="Genomic_DNA"/>
</dbReference>
<keyword evidence="2" id="KW-1185">Reference proteome</keyword>
<accession>A0A917S9M0</accession>
<proteinExistence type="predicted"/>
<evidence type="ECO:0008006" key="3">
    <source>
        <dbReference type="Google" id="ProtNLM"/>
    </source>
</evidence>
<dbReference type="InterPro" id="IPR036237">
    <property type="entry name" value="Xyl_isomerase-like_sf"/>
</dbReference>
<evidence type="ECO:0000313" key="2">
    <source>
        <dbReference type="Proteomes" id="UP000654670"/>
    </source>
</evidence>